<dbReference type="Gene3D" id="2.130.10.10">
    <property type="entry name" value="YVTN repeat-like/Quinoprotein amine dehydrogenase"/>
    <property type="match status" value="3"/>
</dbReference>
<sequence length="1756" mass="196323">MNTGVDTTKPTTFSAIFKHISPPTAVDNCLYCHLIHPKLKNLVITRGGFVEIYNVKFSLLFFSQSGRMNFTKLPILRLDPHQRCAVMLVYDRHLAVLPFRRTEVLVSAETDPKHISVRNSLLWQQRATAPLLATFTTCLSTSTGEKINNVLDMQFLYGFYEPTLLVLYEPIGTWAGRVSARRDTCCIVALSFNLQKRTNPVIWFQESLPFDCRSVISVPQPIGGVVVMAANSILYLKQTLPSCGLPLNCYAQISTNFPMRQDVPSCGPLSIDGCRVVTLNETQFLIGTRSGNLYLLSLWLEQATQTVTSLLFHKVGHAVPPQCMVLLESKYLFIGSRFCDSVLMKIDYSLLCVDANGKEVDHQLLDQSSGTNNTLKNSKLADGKSIVEDDSDEIPNKCPRIEREGKNDKMISKSLSQSTKRNTLNESDIVSDNHYKFDDVDVELYGESILSPPSIYREIINCSFKVVDRLINLGPMGQLTSGEVPCLAPGNTDPTDEALTYAQAEMHHVELMACIPRSFNVPTEKNPVSGGGVALLHTSVRPRGLTAFELPEYMSLWSLYGPPIVTPVQSIPSSPVSKPSIGTNSSPTTASNGKLEIPDIHSEEEKIDENLVEKPTELNEDTEKTTGVTECITDNDTDKETSKDNEPVVNICDENEKKVVNEDNFDAELELSNDLTHSYLLLTREDSTMILEVSHEIVELEVSGFNTTEMTVGAFNLGFEYIHQVRRETNKNNNDSDNIPDQLTNFATTKLTKRNEMKSPKEYIVGTDYPYILQVSPTSLRLLDGPRLIEYVQVTLEWRIHLASCADPYILLCTEDDELFLVRLKSQDDINRFSPIKKSNNKVIASTLIDENGDQPAKSISTTHLEVIRPKVKQVSAPLCFSLYHDYAGRLTRWLWACKDLPADNSFFNLHTTASVDHLVSCPGITSWPEPGSTTPAADFAAPFASPTEKSAQLISASEEESILLYGEPIEICKREGSVALGNSTLQPPKFSLSTTSHSSLNNSLTEANVMDDLTEEKLSKYFAFIVFTNGVLEIYSLPDFTLLYEVHHFTDLPQMLIDHRGVSSEQLHKPYTNSQNVPYTEDESIPPSILEILVYPIGIDKDRPVLMVRTSQEIAFFEALCPLPDEAHPLISGTFYEGRLRWRRLPLPCPLVAPRRVRTDPKIMDVQSTLLTRTHMLRSFENIGDHRGVFVCGGNPIWLFATESGQLRVFPHSIDGIMGSFAPLNAEICHSGFVYFTFSNEMRLATLPPGYSFNEHLGIKWITLDPVPYYVQYHVESKTYAVVGIHSEPCKSVFRLNAEGNKEEDVLVRPKTCVLPTLDYYSLQMYAPNLNANHRNKQSPWLLIPNTLIEFEPWEVVTCLITAQLASEETFHGTKDYLALGANLSYGEEIPVRGRILILDVIDVVPEPGQPLTRHKLKIIHDGEQKGPVTALTSCQGHLISAIGQKIYIWTLKNTDLVGVAFVDSELYIHNLLCVKNLVLAADVLKSVQLLRFQSDLRVLSVVSRDNISREVYTSNFFVDGRRLGFMVSDELGNVTIYSYDPLDPSSRSGRRLVRCADMRLPSRATCSLRVANRLRHALLSVKPSSTTTASTLTVGTSATNQNPTNTILDNISLVDSVSQMNNLKQSQQQSTAAQQGTTNPNSGVDPEKFRQSIYFGSQNGSIYRIGPIRDKMYSRLRITEKNLIHHLGPICGMPPKSCWSYNRPQPELANPCGKVADGDLIWRYLTLPHCQRLEIAKKSGQSLESLPDIYSMIY</sequence>
<evidence type="ECO:0000256" key="2">
    <source>
        <dbReference type="ARBA" id="ARBA00023242"/>
    </source>
</evidence>
<protein>
    <submittedName>
        <fullName evidence="7">Cleavage and polyadenylation specificity factor subunit 1</fullName>
    </submittedName>
</protein>
<evidence type="ECO:0000259" key="4">
    <source>
        <dbReference type="Pfam" id="PF03178"/>
    </source>
</evidence>
<comment type="subcellular location">
    <subcellularLocation>
        <location evidence="1">Nucleus</location>
    </subcellularLocation>
</comment>
<evidence type="ECO:0000313" key="7">
    <source>
        <dbReference type="EMBL" id="KGB39673.1"/>
    </source>
</evidence>
<dbReference type="EMBL" id="KL251260">
    <property type="protein sequence ID" value="KGB39673.1"/>
    <property type="molecule type" value="Genomic_DNA"/>
</dbReference>
<evidence type="ECO:0000256" key="1">
    <source>
        <dbReference type="ARBA" id="ARBA00004123"/>
    </source>
</evidence>
<feature type="region of interest" description="Disordered" evidence="3">
    <location>
        <begin position="386"/>
        <end position="418"/>
    </location>
</feature>
<dbReference type="STRING" id="6185.A0A095CB45"/>
<organism evidence="7">
    <name type="scientific">Schistosoma haematobium</name>
    <name type="common">Blood fluke</name>
    <dbReference type="NCBI Taxonomy" id="6185"/>
    <lineage>
        <taxon>Eukaryota</taxon>
        <taxon>Metazoa</taxon>
        <taxon>Spiralia</taxon>
        <taxon>Lophotrochozoa</taxon>
        <taxon>Platyhelminthes</taxon>
        <taxon>Trematoda</taxon>
        <taxon>Digenea</taxon>
        <taxon>Strigeidida</taxon>
        <taxon>Schistosomatoidea</taxon>
        <taxon>Schistosomatidae</taxon>
        <taxon>Schistosoma</taxon>
    </lineage>
</organism>
<dbReference type="Pfam" id="PF03178">
    <property type="entry name" value="CPSF_A"/>
    <property type="match status" value="1"/>
</dbReference>
<dbReference type="GO" id="GO:0003676">
    <property type="term" value="F:nucleic acid binding"/>
    <property type="evidence" value="ECO:0007669"/>
    <property type="project" value="InterPro"/>
</dbReference>
<dbReference type="Pfam" id="PF10433">
    <property type="entry name" value="Beta-prop_RSE1_1st"/>
    <property type="match status" value="1"/>
</dbReference>
<dbReference type="InterPro" id="IPR015943">
    <property type="entry name" value="WD40/YVTN_repeat-like_dom_sf"/>
</dbReference>
<gene>
    <name evidence="7" type="ORF">MS3_08121</name>
</gene>
<evidence type="ECO:0000259" key="6">
    <source>
        <dbReference type="Pfam" id="PF23726"/>
    </source>
</evidence>
<dbReference type="InterPro" id="IPR058543">
    <property type="entry name" value="Beta-prop_RSE1/DDB1/CPSF1_2nd"/>
</dbReference>
<feature type="domain" description="RSE1/DDB1/CPSF1 first beta-propeller" evidence="5">
    <location>
        <begin position="76"/>
        <end position="348"/>
    </location>
</feature>
<dbReference type="InterPro" id="IPR018846">
    <property type="entry name" value="Beta-prop_RSE1/DDB1/CPSF1_1st"/>
</dbReference>
<feature type="domain" description="RSE1/DDB1/CPSF1 second beta-propeller" evidence="6">
    <location>
        <begin position="674"/>
        <end position="1248"/>
    </location>
</feature>
<name>A0A095CB45_SCHHA</name>
<dbReference type="Pfam" id="PF23726">
    <property type="entry name" value="Beta-prop_RSE1_2nd"/>
    <property type="match status" value="1"/>
</dbReference>
<dbReference type="InterPro" id="IPR004871">
    <property type="entry name" value="RSE1/DDB1/CPSF1_C"/>
</dbReference>
<dbReference type="PANTHER" id="PTHR10644">
    <property type="entry name" value="DNA REPAIR/RNA PROCESSING CPSF FAMILY"/>
    <property type="match status" value="1"/>
</dbReference>
<proteinExistence type="predicted"/>
<dbReference type="InterPro" id="IPR050358">
    <property type="entry name" value="RSE1/DDB1/CFT1"/>
</dbReference>
<dbReference type="GO" id="GO:0005634">
    <property type="term" value="C:nucleus"/>
    <property type="evidence" value="ECO:0007669"/>
    <property type="project" value="UniProtKB-SubCell"/>
</dbReference>
<feature type="domain" description="RSE1/DDB1/CPSF1 C-terminal" evidence="4">
    <location>
        <begin position="1350"/>
        <end position="1727"/>
    </location>
</feature>
<feature type="compositionally biased region" description="Low complexity" evidence="3">
    <location>
        <begin position="1627"/>
        <end position="1640"/>
    </location>
</feature>
<evidence type="ECO:0000256" key="3">
    <source>
        <dbReference type="SAM" id="MobiDB-lite"/>
    </source>
</evidence>
<accession>A0A095CB45</accession>
<feature type="compositionally biased region" description="Basic and acidic residues" evidence="3">
    <location>
        <begin position="399"/>
        <end position="411"/>
    </location>
</feature>
<feature type="region of interest" description="Disordered" evidence="3">
    <location>
        <begin position="1623"/>
        <end position="1649"/>
    </location>
</feature>
<keyword evidence="2" id="KW-0539">Nucleus</keyword>
<evidence type="ECO:0000259" key="5">
    <source>
        <dbReference type="Pfam" id="PF10433"/>
    </source>
</evidence>
<reference evidence="7" key="1">
    <citation type="journal article" date="2012" name="Nat. Genet.">
        <title>Whole-genome sequence of Schistosoma haematobium.</title>
        <authorList>
            <person name="Young N.D."/>
            <person name="Jex A.R."/>
            <person name="Li B."/>
            <person name="Liu S."/>
            <person name="Yang L."/>
            <person name="Xiong Z."/>
            <person name="Li Y."/>
            <person name="Cantacessi C."/>
            <person name="Hall R.S."/>
            <person name="Xu X."/>
            <person name="Chen F."/>
            <person name="Wu X."/>
            <person name="Zerlotini A."/>
            <person name="Oliveira G."/>
            <person name="Hofmann A."/>
            <person name="Zhang G."/>
            <person name="Fang X."/>
            <person name="Kang Y."/>
            <person name="Campbell B.E."/>
            <person name="Loukas A."/>
            <person name="Ranganathan S."/>
            <person name="Rollinson D."/>
            <person name="Rinaldi G."/>
            <person name="Brindley P.J."/>
            <person name="Yang H."/>
            <person name="Wang J."/>
            <person name="Wang J."/>
            <person name="Gasser R.B."/>
        </authorList>
    </citation>
    <scope>NUCLEOTIDE SEQUENCE [LARGE SCALE GENOMIC DNA]</scope>
</reference>